<dbReference type="GO" id="GO:0007165">
    <property type="term" value="P:signal transduction"/>
    <property type="evidence" value="ECO:0007669"/>
    <property type="project" value="TreeGrafter"/>
</dbReference>
<evidence type="ECO:0000256" key="1">
    <source>
        <dbReference type="ARBA" id="ARBA00022654"/>
    </source>
</evidence>
<comment type="catalytic activity">
    <reaction evidence="6">
        <text>a fatty acyl-[ACP] + S-adenosyl-L-methionine = an N-acyl-L-homoserine lactone + S-methyl-5'-thioadenosine + holo-[ACP] + H(+)</text>
        <dbReference type="Rhea" id="RHEA:10096"/>
        <dbReference type="Rhea" id="RHEA-COMP:9685"/>
        <dbReference type="Rhea" id="RHEA-COMP:14125"/>
        <dbReference type="ChEBI" id="CHEBI:15378"/>
        <dbReference type="ChEBI" id="CHEBI:17509"/>
        <dbReference type="ChEBI" id="CHEBI:55474"/>
        <dbReference type="ChEBI" id="CHEBI:59789"/>
        <dbReference type="ChEBI" id="CHEBI:64479"/>
        <dbReference type="ChEBI" id="CHEBI:138651"/>
        <dbReference type="EC" id="2.3.1.184"/>
    </reaction>
</comment>
<organism evidence="7 8">
    <name type="scientific">Candidatus Phycosocius bacilliformis</name>
    <dbReference type="NCBI Taxonomy" id="1445552"/>
    <lineage>
        <taxon>Bacteria</taxon>
        <taxon>Pseudomonadati</taxon>
        <taxon>Pseudomonadota</taxon>
        <taxon>Alphaproteobacteria</taxon>
        <taxon>Caulobacterales</taxon>
        <taxon>Caulobacterales incertae sedis</taxon>
        <taxon>Candidatus Phycosocius</taxon>
    </lineage>
</organism>
<dbReference type="InterPro" id="IPR016181">
    <property type="entry name" value="Acyl_CoA_acyltransferase"/>
</dbReference>
<dbReference type="InterPro" id="IPR001690">
    <property type="entry name" value="Autoind_synthase"/>
</dbReference>
<evidence type="ECO:0000256" key="5">
    <source>
        <dbReference type="PROSITE-ProRule" id="PRU00533"/>
    </source>
</evidence>
<name>A0A2P2EDH5_9PROT</name>
<evidence type="ECO:0000256" key="6">
    <source>
        <dbReference type="RuleBase" id="RU361135"/>
    </source>
</evidence>
<proteinExistence type="inferred from homology"/>
<evidence type="ECO:0000256" key="4">
    <source>
        <dbReference type="ARBA" id="ARBA00022929"/>
    </source>
</evidence>
<accession>A0A2P2EDH5</accession>
<dbReference type="PANTHER" id="PTHR39322:SF1">
    <property type="entry name" value="ISOVALERYL-HOMOSERINE LACTONE SYNTHASE"/>
    <property type="match status" value="1"/>
</dbReference>
<dbReference type="GO" id="GO:0009372">
    <property type="term" value="P:quorum sensing"/>
    <property type="evidence" value="ECO:0007669"/>
    <property type="project" value="UniProtKB-UniRule"/>
</dbReference>
<dbReference type="Pfam" id="PF00765">
    <property type="entry name" value="Autoind_synth"/>
    <property type="match status" value="1"/>
</dbReference>
<comment type="similarity">
    <text evidence="5 6">Belongs to the autoinducer synthase family.</text>
</comment>
<evidence type="ECO:0000256" key="2">
    <source>
        <dbReference type="ARBA" id="ARBA00022679"/>
    </source>
</evidence>
<dbReference type="RefSeq" id="WP_108985985.1">
    <property type="nucleotide sequence ID" value="NZ_BFBR01000010.1"/>
</dbReference>
<keyword evidence="1 5" id="KW-0673">Quorum sensing</keyword>
<evidence type="ECO:0000256" key="3">
    <source>
        <dbReference type="ARBA" id="ARBA00022691"/>
    </source>
</evidence>
<keyword evidence="8" id="KW-1185">Reference proteome</keyword>
<dbReference type="AlphaFoldDB" id="A0A2P2EDH5"/>
<reference evidence="7 8" key="1">
    <citation type="journal article" date="2018" name="Genome Announc.">
        <title>Draft Genome Sequence of "Candidatus Phycosocius bacilliformis," an Alphaproteobacterial Ectosymbiont of the Hydrocarbon-Producing Green Alga Botryococcus braunii.</title>
        <authorList>
            <person name="Tanabe Y."/>
            <person name="Yamaguchi H."/>
            <person name="Watanabe M.M."/>
        </authorList>
    </citation>
    <scope>NUCLEOTIDE SEQUENCE [LARGE SCALE GENOMIC DNA]</scope>
    <source>
        <strain evidence="7 8">BOTRYCO-2</strain>
    </source>
</reference>
<keyword evidence="4 5" id="KW-0071">Autoinducer synthesis</keyword>
<keyword evidence="3 6" id="KW-0949">S-adenosyl-L-methionine</keyword>
<dbReference type="PRINTS" id="PR01549">
    <property type="entry name" value="AUTOINDCRSYN"/>
</dbReference>
<protein>
    <recommendedName>
        <fullName evidence="6">Acyl-homoserine-lactone synthase</fullName>
        <ecNumber evidence="6">2.3.1.184</ecNumber>
    </recommendedName>
    <alternativeName>
        <fullName evidence="6">Autoinducer synthesis protein</fullName>
    </alternativeName>
</protein>
<dbReference type="PROSITE" id="PS51187">
    <property type="entry name" value="AUTOINDUCER_SYNTH_2"/>
    <property type="match status" value="1"/>
</dbReference>
<keyword evidence="2 6" id="KW-0808">Transferase</keyword>
<evidence type="ECO:0000313" key="8">
    <source>
        <dbReference type="Proteomes" id="UP000245086"/>
    </source>
</evidence>
<evidence type="ECO:0000313" key="7">
    <source>
        <dbReference type="EMBL" id="GBF59106.1"/>
    </source>
</evidence>
<keyword evidence="7" id="KW-0012">Acyltransferase</keyword>
<dbReference type="OrthoDB" id="6169313at2"/>
<dbReference type="Proteomes" id="UP000245086">
    <property type="component" value="Unassembled WGS sequence"/>
</dbReference>
<gene>
    <name evidence="7" type="primary">rpaI</name>
    <name evidence="7" type="ORF">PbB2_02798</name>
</gene>
<dbReference type="Gene3D" id="3.40.630.30">
    <property type="match status" value="1"/>
</dbReference>
<dbReference type="EC" id="2.3.1.184" evidence="6"/>
<comment type="caution">
    <text evidence="7">The sequence shown here is derived from an EMBL/GenBank/DDBJ whole genome shotgun (WGS) entry which is preliminary data.</text>
</comment>
<dbReference type="GO" id="GO:0061579">
    <property type="term" value="F:N-acyl homoserine lactone synthase activity"/>
    <property type="evidence" value="ECO:0007669"/>
    <property type="project" value="UniProtKB-UniRule"/>
</dbReference>
<dbReference type="SUPFAM" id="SSF55729">
    <property type="entry name" value="Acyl-CoA N-acyltransferases (Nat)"/>
    <property type="match status" value="1"/>
</dbReference>
<sequence>MIHAVTSANRNLYANQLTAMHKMRYHFYVAQRGWSDGLTIDEDREYDEFDRADTVYLMNLTSDGQIKSTFRLMPTINDYLLDRLPQFVNGPIPRGNHIWDMTRWIIAPSFRKVNGERYSKAHSELACGLFEFAATRGITHYTTLMDTRFLPAVEQAGWKYELLGLPAEYGDRGETAIAVIIDAGPESLAHNRMIYDIDYSILFESPPPRLGERIEDVLARLNVIETIEKISDREARMATWGGLTTQFSAA</sequence>
<dbReference type="EMBL" id="BFBR01000010">
    <property type="protein sequence ID" value="GBF59106.1"/>
    <property type="molecule type" value="Genomic_DNA"/>
</dbReference>
<dbReference type="PANTHER" id="PTHR39322">
    <property type="entry name" value="ACYL-HOMOSERINE-LACTONE SYNTHASE"/>
    <property type="match status" value="1"/>
</dbReference>